<dbReference type="PANTHER" id="PTHR12110:SF41">
    <property type="entry name" value="INOSOSE DEHYDRATASE"/>
    <property type="match status" value="1"/>
</dbReference>
<evidence type="ECO:0000313" key="4">
    <source>
        <dbReference type="EMBL" id="MFC0512977.1"/>
    </source>
</evidence>
<keyword evidence="4" id="KW-0413">Isomerase</keyword>
<dbReference type="InterPro" id="IPR036237">
    <property type="entry name" value="Xyl_isomerase-like_sf"/>
</dbReference>
<accession>A0ABV6KZU1</accession>
<dbReference type="RefSeq" id="WP_377020852.1">
    <property type="nucleotide sequence ID" value="NZ_JBHLTS010000004.1"/>
</dbReference>
<dbReference type="InterPro" id="IPR050312">
    <property type="entry name" value="IolE/XylAMocC-like"/>
</dbReference>
<dbReference type="PANTHER" id="PTHR12110">
    <property type="entry name" value="HYDROXYPYRUVATE ISOMERASE"/>
    <property type="match status" value="1"/>
</dbReference>
<dbReference type="SUPFAM" id="SSF51658">
    <property type="entry name" value="Xylose isomerase-like"/>
    <property type="match status" value="1"/>
</dbReference>
<feature type="region of interest" description="Disordered" evidence="1">
    <location>
        <begin position="52"/>
        <end position="71"/>
    </location>
</feature>
<evidence type="ECO:0000256" key="1">
    <source>
        <dbReference type="SAM" id="MobiDB-lite"/>
    </source>
</evidence>
<keyword evidence="2" id="KW-1133">Transmembrane helix</keyword>
<dbReference type="GO" id="GO:0016853">
    <property type="term" value="F:isomerase activity"/>
    <property type="evidence" value="ECO:0007669"/>
    <property type="project" value="UniProtKB-KW"/>
</dbReference>
<feature type="domain" description="Xylose isomerase-like TIM barrel" evidence="3">
    <location>
        <begin position="97"/>
        <end position="305"/>
    </location>
</feature>
<reference evidence="4 5" key="1">
    <citation type="submission" date="2024-09" db="EMBL/GenBank/DDBJ databases">
        <authorList>
            <person name="Sun Q."/>
            <person name="Mori K."/>
        </authorList>
    </citation>
    <scope>NUCLEOTIDE SEQUENCE [LARGE SCALE GENOMIC DNA]</scope>
    <source>
        <strain evidence="4 5">NCAIM B.02415</strain>
    </source>
</reference>
<evidence type="ECO:0000256" key="2">
    <source>
        <dbReference type="SAM" id="Phobius"/>
    </source>
</evidence>
<feature type="transmembrane region" description="Helical" evidence="2">
    <location>
        <begin position="12"/>
        <end position="41"/>
    </location>
</feature>
<feature type="compositionally biased region" description="Polar residues" evidence="1">
    <location>
        <begin position="53"/>
        <end position="64"/>
    </location>
</feature>
<proteinExistence type="predicted"/>
<organism evidence="4 5">
    <name type="scientific">Mucilaginibacter angelicae</name>
    <dbReference type="NCBI Taxonomy" id="869718"/>
    <lineage>
        <taxon>Bacteria</taxon>
        <taxon>Pseudomonadati</taxon>
        <taxon>Bacteroidota</taxon>
        <taxon>Sphingobacteriia</taxon>
        <taxon>Sphingobacteriales</taxon>
        <taxon>Sphingobacteriaceae</taxon>
        <taxon>Mucilaginibacter</taxon>
    </lineage>
</organism>
<dbReference type="Gene3D" id="3.20.20.150">
    <property type="entry name" value="Divalent-metal-dependent TIM barrel enzymes"/>
    <property type="match status" value="1"/>
</dbReference>
<sequence length="327" mass="36800">MMCFFRFMSPVIFEQSIIAVIILIMSRLSIFILSSFIFIGLSVQAENRIVPGSNVSESNTNPSKQAKKVHRENGRPNWKLGIALYAFHTFSFPKQLELADSAGIKYVEGFSFAGAGPELRDSMIMQLSPAGADKIKKYLVDKKIRMTSIFLTGGNNAAEWEKQFQMAKRLNVEYVTAEPDVKMWNMVDSLAGVYKLKVAIHNHWKGVSAYWSPDSVLAAIKNHPNFGACPDLGHWPKSGIDVVEGLKKLQGHIIGIHLKDIAMKNHPELKDVPIGTGIIDFPAVFRELKRQNYKGYLMIERDAEEKPSNLVSVIGEIRYYHKEVSKL</sequence>
<dbReference type="Pfam" id="PF01261">
    <property type="entry name" value="AP_endonuc_2"/>
    <property type="match status" value="1"/>
</dbReference>
<dbReference type="EMBL" id="JBHLTS010000004">
    <property type="protein sequence ID" value="MFC0512977.1"/>
    <property type="molecule type" value="Genomic_DNA"/>
</dbReference>
<name>A0ABV6KZU1_9SPHI</name>
<keyword evidence="2" id="KW-0812">Transmembrane</keyword>
<keyword evidence="5" id="KW-1185">Reference proteome</keyword>
<gene>
    <name evidence="4" type="ORF">ACFFGT_02160</name>
</gene>
<dbReference type="InterPro" id="IPR013022">
    <property type="entry name" value="Xyl_isomerase-like_TIM-brl"/>
</dbReference>
<dbReference type="Proteomes" id="UP001589828">
    <property type="component" value="Unassembled WGS sequence"/>
</dbReference>
<evidence type="ECO:0000313" key="5">
    <source>
        <dbReference type="Proteomes" id="UP001589828"/>
    </source>
</evidence>
<comment type="caution">
    <text evidence="4">The sequence shown here is derived from an EMBL/GenBank/DDBJ whole genome shotgun (WGS) entry which is preliminary data.</text>
</comment>
<protein>
    <submittedName>
        <fullName evidence="4">Sugar phosphate isomerase/epimerase family protein</fullName>
    </submittedName>
</protein>
<evidence type="ECO:0000259" key="3">
    <source>
        <dbReference type="Pfam" id="PF01261"/>
    </source>
</evidence>
<keyword evidence="2" id="KW-0472">Membrane</keyword>